<dbReference type="GO" id="GO:0009024">
    <property type="term" value="F:tagatose-6-phosphate kinase activity"/>
    <property type="evidence" value="ECO:0007669"/>
    <property type="project" value="InterPro"/>
</dbReference>
<dbReference type="Gene3D" id="3.20.20.70">
    <property type="entry name" value="Aldolase class I"/>
    <property type="match status" value="1"/>
</dbReference>
<dbReference type="InterPro" id="IPR005927">
    <property type="entry name" value="Tag_1.6-dipho_adolase"/>
</dbReference>
<dbReference type="PANTHER" id="PTHR39340:SF1">
    <property type="entry name" value="SULFOFRUCTOSEPHOSPHATE ALDOLASE"/>
    <property type="match status" value="1"/>
</dbReference>
<dbReference type="PANTHER" id="PTHR39340">
    <property type="entry name" value="SULFOFRUCTOSEPHOSPHATE ALDOLASE"/>
    <property type="match status" value="1"/>
</dbReference>
<evidence type="ECO:0000256" key="5">
    <source>
        <dbReference type="ARBA" id="ARBA00022736"/>
    </source>
</evidence>
<dbReference type="GO" id="GO:2001059">
    <property type="term" value="P:D-tagatose 6-phosphate catabolic process"/>
    <property type="evidence" value="ECO:0007669"/>
    <property type="project" value="UniProtKB-UniPathway"/>
</dbReference>
<evidence type="ECO:0000256" key="6">
    <source>
        <dbReference type="ARBA" id="ARBA00023239"/>
    </source>
</evidence>
<dbReference type="GO" id="GO:0061595">
    <property type="term" value="F:6-deoxy-6-sulfofructose-1-phosphate aldolase activity"/>
    <property type="evidence" value="ECO:0007669"/>
    <property type="project" value="TreeGrafter"/>
</dbReference>
<dbReference type="RefSeq" id="WP_111749135.1">
    <property type="nucleotide sequence ID" value="NZ_PTPX01000002.1"/>
</dbReference>
<sequence length="314" mass="34855">MSKQDLMKKLCTKEGIIAALAIDQRGALRRMMGDDITAQQVSEFKTLISQELTPYASSILLDPEFGWAASAKRDENCGLIMAYEKTGYDKTAVGRFPDLIDDVSVYRLKEKGAEAVKLLIYFDIDEPHAINDRKAAFVERVASECNAEQIPLFLEILTYDGSNEEKVYNAKVKPRKVIEAMKFFADKRFGVDVLKVEVPVVMSYVEGFAEGEVLYSQAEAAAFFKEQSEATDLPFIFLSAGVSAKLFQQTLEFAHQAGSQFNGVLCGRATWAGGADAYKAEGVEAARQWLKTQGKQNISELLEVLERTATPIKL</sequence>
<evidence type="ECO:0000313" key="9">
    <source>
        <dbReference type="Proteomes" id="UP000248689"/>
    </source>
</evidence>
<dbReference type="AlphaFoldDB" id="A0A328C087"/>
<dbReference type="NCBIfam" id="NF009065">
    <property type="entry name" value="PRK12399.1"/>
    <property type="match status" value="1"/>
</dbReference>
<evidence type="ECO:0000256" key="2">
    <source>
        <dbReference type="ARBA" id="ARBA00005191"/>
    </source>
</evidence>
<keyword evidence="9" id="KW-1185">Reference proteome</keyword>
<dbReference type="SMART" id="SM01133">
    <property type="entry name" value="DeoC"/>
    <property type="match status" value="1"/>
</dbReference>
<accession>A0A328C087</accession>
<dbReference type="GO" id="GO:0019512">
    <property type="term" value="P:lactose catabolic process via tagatose-6-phosphate"/>
    <property type="evidence" value="ECO:0007669"/>
    <property type="project" value="UniProtKB-UniRule"/>
</dbReference>
<evidence type="ECO:0000256" key="3">
    <source>
        <dbReference type="ARBA" id="ARBA00008679"/>
    </source>
</evidence>
<protein>
    <recommendedName>
        <fullName evidence="4 7">Tagatose-bisphosphate aldolase</fullName>
        <ecNumber evidence="4 7">4.1.2.40</ecNumber>
    </recommendedName>
</protein>
<dbReference type="InterPro" id="IPR013785">
    <property type="entry name" value="Aldolase_TIM"/>
</dbReference>
<evidence type="ECO:0000313" key="8">
    <source>
        <dbReference type="EMBL" id="RAL19719.1"/>
    </source>
</evidence>
<comment type="similarity">
    <text evidence="3">Belongs to the aldolase LacD family.</text>
</comment>
<dbReference type="Pfam" id="PF01791">
    <property type="entry name" value="DeoC"/>
    <property type="match status" value="1"/>
</dbReference>
<dbReference type="InterPro" id="IPR050552">
    <property type="entry name" value="LacD_aldolase"/>
</dbReference>
<evidence type="ECO:0000256" key="7">
    <source>
        <dbReference type="NCBIfam" id="TIGR01232"/>
    </source>
</evidence>
<dbReference type="UniPathway" id="UPA00704">
    <property type="reaction ID" value="UER00716"/>
</dbReference>
<comment type="catalytic activity">
    <reaction evidence="1">
        <text>D-tagatofuranose 1,6-bisphosphate = D-glyceraldehyde 3-phosphate + dihydroxyacetone phosphate</text>
        <dbReference type="Rhea" id="RHEA:22948"/>
        <dbReference type="ChEBI" id="CHEBI:57642"/>
        <dbReference type="ChEBI" id="CHEBI:58694"/>
        <dbReference type="ChEBI" id="CHEBI:59776"/>
        <dbReference type="EC" id="4.1.2.40"/>
    </reaction>
</comment>
<keyword evidence="6" id="KW-0456">Lyase</keyword>
<comment type="pathway">
    <text evidence="2">Carbohydrate metabolism; D-tagatose 6-phosphate degradation; D-glyceraldehyde 3-phosphate and glycerone phosphate from D-tagatose 6-phosphate: step 2/2.</text>
</comment>
<dbReference type="NCBIfam" id="TIGR01232">
    <property type="entry name" value="lacD"/>
    <property type="match status" value="1"/>
</dbReference>
<reference evidence="9" key="1">
    <citation type="submission" date="2018-02" db="EMBL/GenBank/DDBJ databases">
        <title>Glaesserella australis sp. nov., isolated from the lungs of pigs.</title>
        <authorList>
            <person name="Turni C."/>
            <person name="Christensen H."/>
        </authorList>
    </citation>
    <scope>NUCLEOTIDE SEQUENCE [LARGE SCALE GENOMIC DNA]</scope>
    <source>
        <strain evidence="9">HS4635</strain>
    </source>
</reference>
<dbReference type="GO" id="GO:1902777">
    <property type="term" value="P:6-sulfoquinovose(1-) catabolic process"/>
    <property type="evidence" value="ECO:0007669"/>
    <property type="project" value="TreeGrafter"/>
</dbReference>
<dbReference type="EC" id="4.1.2.40" evidence="4 7"/>
<organism evidence="8 9">
    <name type="scientific">Glaesserella australis</name>
    <dbReference type="NCBI Taxonomy" id="2094024"/>
    <lineage>
        <taxon>Bacteria</taxon>
        <taxon>Pseudomonadati</taxon>
        <taxon>Pseudomonadota</taxon>
        <taxon>Gammaproteobacteria</taxon>
        <taxon>Pasteurellales</taxon>
        <taxon>Pasteurellaceae</taxon>
        <taxon>Glaesserella</taxon>
    </lineage>
</organism>
<comment type="caution">
    <text evidence="8">The sequence shown here is derived from an EMBL/GenBank/DDBJ whole genome shotgun (WGS) entry which is preliminary data.</text>
</comment>
<dbReference type="SUPFAM" id="SSF51569">
    <property type="entry name" value="Aldolase"/>
    <property type="match status" value="1"/>
</dbReference>
<dbReference type="OrthoDB" id="106309at2"/>
<evidence type="ECO:0000256" key="1">
    <source>
        <dbReference type="ARBA" id="ARBA00000567"/>
    </source>
</evidence>
<proteinExistence type="inferred from homology"/>
<gene>
    <name evidence="8" type="primary">lacD</name>
    <name evidence="8" type="ORF">C5N92_01605</name>
</gene>
<name>A0A328C087_9PAST</name>
<dbReference type="HAMAP" id="MF_00734">
    <property type="entry name" value="LacD"/>
    <property type="match status" value="1"/>
</dbReference>
<dbReference type="GO" id="GO:0009025">
    <property type="term" value="F:tagatose-bisphosphate aldolase activity"/>
    <property type="evidence" value="ECO:0007669"/>
    <property type="project" value="UniProtKB-UniRule"/>
</dbReference>
<keyword evidence="5" id="KW-0423">Lactose metabolism</keyword>
<dbReference type="NCBIfam" id="NF009498">
    <property type="entry name" value="PRK12858.1"/>
    <property type="match status" value="1"/>
</dbReference>
<dbReference type="Proteomes" id="UP000248689">
    <property type="component" value="Unassembled WGS sequence"/>
</dbReference>
<dbReference type="EMBL" id="PTPX01000002">
    <property type="protein sequence ID" value="RAL19719.1"/>
    <property type="molecule type" value="Genomic_DNA"/>
</dbReference>
<dbReference type="InterPro" id="IPR002915">
    <property type="entry name" value="DeoC/FbaB/LacD_aldolase"/>
</dbReference>
<evidence type="ECO:0000256" key="4">
    <source>
        <dbReference type="ARBA" id="ARBA00012905"/>
    </source>
</evidence>